<dbReference type="Gene3D" id="3.60.21.10">
    <property type="match status" value="1"/>
</dbReference>
<dbReference type="EMBL" id="CP042425">
    <property type="protein sequence ID" value="QEL19096.1"/>
    <property type="molecule type" value="Genomic_DNA"/>
</dbReference>
<dbReference type="PANTHER" id="PTHR42850">
    <property type="entry name" value="METALLOPHOSPHOESTERASE"/>
    <property type="match status" value="1"/>
</dbReference>
<organism evidence="2 3">
    <name type="scientific">Limnoglobus roseus</name>
    <dbReference type="NCBI Taxonomy" id="2598579"/>
    <lineage>
        <taxon>Bacteria</taxon>
        <taxon>Pseudomonadati</taxon>
        <taxon>Planctomycetota</taxon>
        <taxon>Planctomycetia</taxon>
        <taxon>Gemmatales</taxon>
        <taxon>Gemmataceae</taxon>
        <taxon>Limnoglobus</taxon>
    </lineage>
</organism>
<dbReference type="InterPro" id="IPR029052">
    <property type="entry name" value="Metallo-depent_PP-like"/>
</dbReference>
<feature type="domain" description="Calcineurin-like phosphoesterase" evidence="1">
    <location>
        <begin position="14"/>
        <end position="235"/>
    </location>
</feature>
<dbReference type="OrthoDB" id="9779903at2"/>
<evidence type="ECO:0000313" key="2">
    <source>
        <dbReference type="EMBL" id="QEL19096.1"/>
    </source>
</evidence>
<dbReference type="InterPro" id="IPR050126">
    <property type="entry name" value="Ap4A_hydrolase"/>
</dbReference>
<dbReference type="InterPro" id="IPR004843">
    <property type="entry name" value="Calcineurin-like_PHP"/>
</dbReference>
<dbReference type="Pfam" id="PF00149">
    <property type="entry name" value="Metallophos"/>
    <property type="match status" value="1"/>
</dbReference>
<dbReference type="GO" id="GO:0005737">
    <property type="term" value="C:cytoplasm"/>
    <property type="evidence" value="ECO:0007669"/>
    <property type="project" value="TreeGrafter"/>
</dbReference>
<dbReference type="KEGG" id="lrs:PX52LOC_06153"/>
<protein>
    <submittedName>
        <fullName evidence="2">Metallophosphoesterase</fullName>
    </submittedName>
</protein>
<keyword evidence="3" id="KW-1185">Reference proteome</keyword>
<proteinExistence type="predicted"/>
<name>A0A5C1AMA5_9BACT</name>
<dbReference type="GO" id="GO:0016791">
    <property type="term" value="F:phosphatase activity"/>
    <property type="evidence" value="ECO:0007669"/>
    <property type="project" value="TreeGrafter"/>
</dbReference>
<reference evidence="3" key="1">
    <citation type="submission" date="2019-08" db="EMBL/GenBank/DDBJ databases">
        <title>Limnoglobus roseus gen. nov., sp. nov., a novel freshwater planctomycete with a giant genome from the family Gemmataceae.</title>
        <authorList>
            <person name="Kulichevskaya I.S."/>
            <person name="Naumoff D.G."/>
            <person name="Miroshnikov K."/>
            <person name="Ivanova A."/>
            <person name="Philippov D.A."/>
            <person name="Hakobyan A."/>
            <person name="Rijpstra I.C."/>
            <person name="Sinninghe Damste J.S."/>
            <person name="Liesack W."/>
            <person name="Dedysh S.N."/>
        </authorList>
    </citation>
    <scope>NUCLEOTIDE SEQUENCE [LARGE SCALE GENOMIC DNA]</scope>
    <source>
        <strain evidence="3">PX52</strain>
    </source>
</reference>
<dbReference type="Proteomes" id="UP000324974">
    <property type="component" value="Chromosome"/>
</dbReference>
<accession>A0A5C1AMA5</accession>
<dbReference type="PANTHER" id="PTHR42850:SF4">
    <property type="entry name" value="ZINC-DEPENDENT ENDOPOLYPHOSPHATASE"/>
    <property type="match status" value="1"/>
</dbReference>
<dbReference type="SUPFAM" id="SSF56300">
    <property type="entry name" value="Metallo-dependent phosphatases"/>
    <property type="match status" value="1"/>
</dbReference>
<gene>
    <name evidence="2" type="ORF">PX52LOC_06153</name>
</gene>
<sequence>MERAVNLPTRLDYPIIAVGDLHGRCDWLTKLVTKLRQHPVWPHAKLAFLGDLVDRGPNVRETVQLVMDLLAEKPGSTCVAGNHDWALVRAAGLNGPPSERWQKHYRDRYDHYRTFESYLGTGFPIGRNGWTANLELLKGAMPAEHREFLAELPWVAESDGHVFVHNGLSPYLDEPAEVQLELLRRKRWDGYVTPKLGSGTHLHYNPEYPVWLGADKTLSKHTIPAPGRVIVSGHVRVDEPDVNPIRIRIDTSGGIDPPLTACILTSPSSQPEFVFSE</sequence>
<dbReference type="AlphaFoldDB" id="A0A5C1AMA5"/>
<evidence type="ECO:0000313" key="3">
    <source>
        <dbReference type="Proteomes" id="UP000324974"/>
    </source>
</evidence>
<evidence type="ECO:0000259" key="1">
    <source>
        <dbReference type="Pfam" id="PF00149"/>
    </source>
</evidence>